<accession>A0ABV4HHJ0</accession>
<evidence type="ECO:0000313" key="1">
    <source>
        <dbReference type="EMBL" id="MEZ0453757.1"/>
    </source>
</evidence>
<dbReference type="Proteomes" id="UP001566204">
    <property type="component" value="Unassembled WGS sequence"/>
</dbReference>
<dbReference type="EMBL" id="JBEOQB010000006">
    <property type="protein sequence ID" value="MEZ0453757.1"/>
    <property type="molecule type" value="Genomic_DNA"/>
</dbReference>
<dbReference type="RefSeq" id="WP_370482777.1">
    <property type="nucleotide sequence ID" value="NZ_JBEOQA010000002.1"/>
</dbReference>
<dbReference type="PROSITE" id="PS51257">
    <property type="entry name" value="PROKAR_LIPOPROTEIN"/>
    <property type="match status" value="1"/>
</dbReference>
<gene>
    <name evidence="1" type="ORF">ABTW24_19355</name>
</gene>
<name>A0ABV4HHJ0_9SPHI</name>
<organism evidence="1 2">
    <name type="scientific">Sphingobacterium thalpophilum</name>
    <dbReference type="NCBI Taxonomy" id="259"/>
    <lineage>
        <taxon>Bacteria</taxon>
        <taxon>Pseudomonadati</taxon>
        <taxon>Bacteroidota</taxon>
        <taxon>Sphingobacteriia</taxon>
        <taxon>Sphingobacteriales</taxon>
        <taxon>Sphingobacteriaceae</taxon>
        <taxon>Sphingobacterium</taxon>
    </lineage>
</organism>
<evidence type="ECO:0000313" key="2">
    <source>
        <dbReference type="Proteomes" id="UP001566204"/>
    </source>
</evidence>
<sequence>MKYKLVKGVLFAMLSITLACKKDKVTDPTDLEIIAPTPIGVVNGPKTTKEIGPNGGLIETAEGIRISIPDGALDKNTVITVEPISTTNPAGIGQSFRLLPHGTKFAKPIEMTFSYAAVANSIPLVEGLTVSYQDDQGIWRVEGNTRTNATEQTITVVTDHFSDWVPMKWLDLIPGNAQLEVGKSLTLKAVRYIQVDDEDFLVVPLVPSKVKDRPVIRPVALAQKHIIKWELGGPGELKANGNTATLTAPKSVASGNGAAVSLQVKSPGVTKRLLVSNITYLSDEYLLVSFNGGDWKPYYGALTNIQQKYNAITGMVNPGDEFVPLAIMWNTGEGNHAWTAIHEPNKFVEFQYAYSTKDHLSHLYENSKEDWVPSGGSLNIPKINKDGYTEGTFNLSSAGRWVDGEYAGKLTISGKFKLKFHQF</sequence>
<evidence type="ECO:0008006" key="3">
    <source>
        <dbReference type="Google" id="ProtNLM"/>
    </source>
</evidence>
<protein>
    <recommendedName>
        <fullName evidence="3">ZU5 domain-containing protein</fullName>
    </recommendedName>
</protein>
<comment type="caution">
    <text evidence="1">The sequence shown here is derived from an EMBL/GenBank/DDBJ whole genome shotgun (WGS) entry which is preliminary data.</text>
</comment>
<dbReference type="Gene3D" id="2.60.220.30">
    <property type="match status" value="1"/>
</dbReference>
<proteinExistence type="predicted"/>
<keyword evidence="2" id="KW-1185">Reference proteome</keyword>
<reference evidence="1 2" key="1">
    <citation type="submission" date="2024-06" db="EMBL/GenBank/DDBJ databases">
        <title>Soil Sphingobacterium thalpophilum.</title>
        <authorList>
            <person name="Yang J."/>
            <person name="Li J."/>
        </authorList>
    </citation>
    <scope>NUCLEOTIDE SEQUENCE [LARGE SCALE GENOMIC DNA]</scope>
    <source>
        <strain evidence="1 2">22g91tb</strain>
    </source>
</reference>